<sequence length="50" mass="5759">LHDSCVKRGKNGGILFGNGCQRTLCFKHVNEHRDEIEKQFEDSINQKKSN</sequence>
<organism evidence="1 3">
    <name type="scientific">Rotaria socialis</name>
    <dbReference type="NCBI Taxonomy" id="392032"/>
    <lineage>
        <taxon>Eukaryota</taxon>
        <taxon>Metazoa</taxon>
        <taxon>Spiralia</taxon>
        <taxon>Gnathifera</taxon>
        <taxon>Rotifera</taxon>
        <taxon>Eurotatoria</taxon>
        <taxon>Bdelloidea</taxon>
        <taxon>Philodinida</taxon>
        <taxon>Philodinidae</taxon>
        <taxon>Rotaria</taxon>
    </lineage>
</organism>
<evidence type="ECO:0000313" key="2">
    <source>
        <dbReference type="EMBL" id="CAF4528520.1"/>
    </source>
</evidence>
<dbReference type="EMBL" id="CAJOBP010008133">
    <property type="protein sequence ID" value="CAF4528520.1"/>
    <property type="molecule type" value="Genomic_DNA"/>
</dbReference>
<gene>
    <name evidence="1" type="ORF">TIS948_LOCUS32661</name>
    <name evidence="2" type="ORF">UJA718_LOCUS28052</name>
</gene>
<proteinExistence type="predicted"/>
<evidence type="ECO:0000313" key="1">
    <source>
        <dbReference type="EMBL" id="CAF3461280.1"/>
    </source>
</evidence>
<comment type="caution">
    <text evidence="1">The sequence shown here is derived from an EMBL/GenBank/DDBJ whole genome shotgun (WGS) entry which is preliminary data.</text>
</comment>
<dbReference type="Proteomes" id="UP000663825">
    <property type="component" value="Unassembled WGS sequence"/>
</dbReference>
<evidence type="ECO:0000313" key="3">
    <source>
        <dbReference type="Proteomes" id="UP000663825"/>
    </source>
</evidence>
<dbReference type="AlphaFoldDB" id="A0A818ELI7"/>
<dbReference type="OrthoDB" id="9994254at2759"/>
<accession>A0A818ELI7</accession>
<protein>
    <submittedName>
        <fullName evidence="1">Uncharacterized protein</fullName>
    </submittedName>
</protein>
<evidence type="ECO:0000313" key="4">
    <source>
        <dbReference type="Proteomes" id="UP000663873"/>
    </source>
</evidence>
<name>A0A818ELI7_9BILA</name>
<dbReference type="Proteomes" id="UP000663873">
    <property type="component" value="Unassembled WGS sequence"/>
</dbReference>
<dbReference type="EMBL" id="CAJNXB010005987">
    <property type="protein sequence ID" value="CAF3461280.1"/>
    <property type="molecule type" value="Genomic_DNA"/>
</dbReference>
<reference evidence="1" key="1">
    <citation type="submission" date="2021-02" db="EMBL/GenBank/DDBJ databases">
        <authorList>
            <person name="Nowell W R."/>
        </authorList>
    </citation>
    <scope>NUCLEOTIDE SEQUENCE</scope>
</reference>
<keyword evidence="4" id="KW-1185">Reference proteome</keyword>
<feature type="non-terminal residue" evidence="1">
    <location>
        <position position="1"/>
    </location>
</feature>